<proteinExistence type="predicted"/>
<gene>
    <name evidence="3" type="ORF">O3G_MSEX003673</name>
</gene>
<dbReference type="AlphaFoldDB" id="A0A921YSC2"/>
<keyword evidence="4" id="KW-1185">Reference proteome</keyword>
<dbReference type="InterPro" id="IPR039353">
    <property type="entry name" value="TF_Adf1"/>
</dbReference>
<dbReference type="SMART" id="SM00595">
    <property type="entry name" value="MADF"/>
    <property type="match status" value="1"/>
</dbReference>
<evidence type="ECO:0000313" key="4">
    <source>
        <dbReference type="Proteomes" id="UP000791440"/>
    </source>
</evidence>
<evidence type="ECO:0000256" key="1">
    <source>
        <dbReference type="SAM" id="MobiDB-lite"/>
    </source>
</evidence>
<dbReference type="GO" id="GO:0005634">
    <property type="term" value="C:nucleus"/>
    <property type="evidence" value="ECO:0007669"/>
    <property type="project" value="TreeGrafter"/>
</dbReference>
<feature type="domain" description="MADF" evidence="2">
    <location>
        <begin position="68"/>
        <end position="157"/>
    </location>
</feature>
<protein>
    <recommendedName>
        <fullName evidence="2">MADF domain-containing protein</fullName>
    </recommendedName>
</protein>
<dbReference type="Pfam" id="PF10545">
    <property type="entry name" value="MADF_DNA_bdg"/>
    <property type="match status" value="1"/>
</dbReference>
<reference evidence="3" key="1">
    <citation type="journal article" date="2016" name="Insect Biochem. Mol. Biol.">
        <title>Multifaceted biological insights from a draft genome sequence of the tobacco hornworm moth, Manduca sexta.</title>
        <authorList>
            <person name="Kanost M.R."/>
            <person name="Arrese E.L."/>
            <person name="Cao X."/>
            <person name="Chen Y.R."/>
            <person name="Chellapilla S."/>
            <person name="Goldsmith M.R."/>
            <person name="Grosse-Wilde E."/>
            <person name="Heckel D.G."/>
            <person name="Herndon N."/>
            <person name="Jiang H."/>
            <person name="Papanicolaou A."/>
            <person name="Qu J."/>
            <person name="Soulages J.L."/>
            <person name="Vogel H."/>
            <person name="Walters J."/>
            <person name="Waterhouse R.M."/>
            <person name="Ahn S.J."/>
            <person name="Almeida F.C."/>
            <person name="An C."/>
            <person name="Aqrawi P."/>
            <person name="Bretschneider A."/>
            <person name="Bryant W.B."/>
            <person name="Bucks S."/>
            <person name="Chao H."/>
            <person name="Chevignon G."/>
            <person name="Christen J.M."/>
            <person name="Clarke D.F."/>
            <person name="Dittmer N.T."/>
            <person name="Ferguson L.C.F."/>
            <person name="Garavelou S."/>
            <person name="Gordon K.H.J."/>
            <person name="Gunaratna R.T."/>
            <person name="Han Y."/>
            <person name="Hauser F."/>
            <person name="He Y."/>
            <person name="Heidel-Fischer H."/>
            <person name="Hirsh A."/>
            <person name="Hu Y."/>
            <person name="Jiang H."/>
            <person name="Kalra D."/>
            <person name="Klinner C."/>
            <person name="Konig C."/>
            <person name="Kovar C."/>
            <person name="Kroll A.R."/>
            <person name="Kuwar S.S."/>
            <person name="Lee S.L."/>
            <person name="Lehman R."/>
            <person name="Li K."/>
            <person name="Li Z."/>
            <person name="Liang H."/>
            <person name="Lovelace S."/>
            <person name="Lu Z."/>
            <person name="Mansfield J.H."/>
            <person name="McCulloch K.J."/>
            <person name="Mathew T."/>
            <person name="Morton B."/>
            <person name="Muzny D.M."/>
            <person name="Neunemann D."/>
            <person name="Ongeri F."/>
            <person name="Pauchet Y."/>
            <person name="Pu L.L."/>
            <person name="Pyrousis I."/>
            <person name="Rao X.J."/>
            <person name="Redding A."/>
            <person name="Roesel C."/>
            <person name="Sanchez-Gracia A."/>
            <person name="Schaack S."/>
            <person name="Shukla A."/>
            <person name="Tetreau G."/>
            <person name="Wang Y."/>
            <person name="Xiong G.H."/>
            <person name="Traut W."/>
            <person name="Walsh T.K."/>
            <person name="Worley K.C."/>
            <person name="Wu D."/>
            <person name="Wu W."/>
            <person name="Wu Y.Q."/>
            <person name="Zhang X."/>
            <person name="Zou Z."/>
            <person name="Zucker H."/>
            <person name="Briscoe A.D."/>
            <person name="Burmester T."/>
            <person name="Clem R.J."/>
            <person name="Feyereisen R."/>
            <person name="Grimmelikhuijzen C.J.P."/>
            <person name="Hamodrakas S.J."/>
            <person name="Hansson B.S."/>
            <person name="Huguet E."/>
            <person name="Jermiin L.S."/>
            <person name="Lan Q."/>
            <person name="Lehman H.K."/>
            <person name="Lorenzen M."/>
            <person name="Merzendorfer H."/>
            <person name="Michalopoulos I."/>
            <person name="Morton D.B."/>
            <person name="Muthukrishnan S."/>
            <person name="Oakeshott J.G."/>
            <person name="Palmer W."/>
            <person name="Park Y."/>
            <person name="Passarelli A.L."/>
            <person name="Rozas J."/>
            <person name="Schwartz L.M."/>
            <person name="Smith W."/>
            <person name="Southgate A."/>
            <person name="Vilcinskas A."/>
            <person name="Vogt R."/>
            <person name="Wang P."/>
            <person name="Werren J."/>
            <person name="Yu X.Q."/>
            <person name="Zhou J.J."/>
            <person name="Brown S.J."/>
            <person name="Scherer S.E."/>
            <person name="Richards S."/>
            <person name="Blissard G.W."/>
        </authorList>
    </citation>
    <scope>NUCLEOTIDE SEQUENCE</scope>
</reference>
<evidence type="ECO:0000259" key="2">
    <source>
        <dbReference type="PROSITE" id="PS51029"/>
    </source>
</evidence>
<sequence>MNSIELSTMFKIYPSRSYRGPPFWVRESRPSDAGDVSRISPPRTSPTTARVALSIKMPPKSNKMDDALLISIVEQHEELYNLHHPQYLNQQRRDSIWEEIGSIMKHDSYICKERWARIRDNFRKALNLRRTKAGKLACKIKAPRFNKELSFLIPFFTDDDNKHSIKSGSETDEEATAQPQSPSPFASAYMPVFSPDCDEQNSNPNVTCRETASSSAYRYHESDPLIDFFLTMGRTVKTFPLREQVRIKGELFKIVNSTEMKMATCTNIDVAGKSDETTFPSTTKPASKNLSAEISTANINVKTEPNETDLAVITEQDNVVVARLQNPMCIMHPYTP</sequence>
<dbReference type="EMBL" id="JH668315">
    <property type="protein sequence ID" value="KAG6444991.1"/>
    <property type="molecule type" value="Genomic_DNA"/>
</dbReference>
<dbReference type="EMBL" id="JH668315">
    <property type="protein sequence ID" value="KAG6444992.1"/>
    <property type="molecule type" value="Genomic_DNA"/>
</dbReference>
<comment type="caution">
    <text evidence="3">The sequence shown here is derived from an EMBL/GenBank/DDBJ whole genome shotgun (WGS) entry which is preliminary data.</text>
</comment>
<dbReference type="Proteomes" id="UP000791440">
    <property type="component" value="Unassembled WGS sequence"/>
</dbReference>
<feature type="region of interest" description="Disordered" evidence="1">
    <location>
        <begin position="163"/>
        <end position="185"/>
    </location>
</feature>
<dbReference type="InterPro" id="IPR006578">
    <property type="entry name" value="MADF-dom"/>
</dbReference>
<name>A0A921YSC2_MANSE</name>
<reference evidence="3" key="2">
    <citation type="submission" date="2020-12" db="EMBL/GenBank/DDBJ databases">
        <authorList>
            <person name="Kanost M."/>
        </authorList>
    </citation>
    <scope>NUCLEOTIDE SEQUENCE</scope>
</reference>
<dbReference type="PROSITE" id="PS51029">
    <property type="entry name" value="MADF"/>
    <property type="match status" value="1"/>
</dbReference>
<evidence type="ECO:0000313" key="3">
    <source>
        <dbReference type="EMBL" id="KAG6444991.1"/>
    </source>
</evidence>
<accession>A0A921YSC2</accession>
<organism evidence="3 4">
    <name type="scientific">Manduca sexta</name>
    <name type="common">Tobacco hawkmoth</name>
    <name type="synonym">Tobacco hornworm</name>
    <dbReference type="NCBI Taxonomy" id="7130"/>
    <lineage>
        <taxon>Eukaryota</taxon>
        <taxon>Metazoa</taxon>
        <taxon>Ecdysozoa</taxon>
        <taxon>Arthropoda</taxon>
        <taxon>Hexapoda</taxon>
        <taxon>Insecta</taxon>
        <taxon>Pterygota</taxon>
        <taxon>Neoptera</taxon>
        <taxon>Endopterygota</taxon>
        <taxon>Lepidoptera</taxon>
        <taxon>Glossata</taxon>
        <taxon>Ditrysia</taxon>
        <taxon>Bombycoidea</taxon>
        <taxon>Sphingidae</taxon>
        <taxon>Sphinginae</taxon>
        <taxon>Sphingini</taxon>
        <taxon>Manduca</taxon>
    </lineage>
</organism>
<dbReference type="GO" id="GO:0006357">
    <property type="term" value="P:regulation of transcription by RNA polymerase II"/>
    <property type="evidence" value="ECO:0007669"/>
    <property type="project" value="TreeGrafter"/>
</dbReference>
<dbReference type="GO" id="GO:0005667">
    <property type="term" value="C:transcription regulator complex"/>
    <property type="evidence" value="ECO:0007669"/>
    <property type="project" value="TreeGrafter"/>
</dbReference>
<dbReference type="PANTHER" id="PTHR12243:SF64">
    <property type="entry name" value="DORSAL INTERACTING PROTEIN 3-RELATED"/>
    <property type="match status" value="1"/>
</dbReference>
<dbReference type="PANTHER" id="PTHR12243">
    <property type="entry name" value="MADF DOMAIN TRANSCRIPTION FACTOR"/>
    <property type="match status" value="1"/>
</dbReference>